<dbReference type="InterPro" id="IPR033485">
    <property type="entry name" value="EMSY-LIKE_plant"/>
</dbReference>
<dbReference type="PANTHER" id="PTHR33432:SF27">
    <property type="entry name" value="PROTEIN EMSY-LIKE 3"/>
    <property type="match status" value="1"/>
</dbReference>
<reference evidence="5 6" key="1">
    <citation type="journal article" date="2019" name="Sci. Rep.">
        <title>A high-quality genome of Eragrostis curvula grass provides insights into Poaceae evolution and supports new strategies to enhance forage quality.</title>
        <authorList>
            <person name="Carballo J."/>
            <person name="Santos B.A.C.M."/>
            <person name="Zappacosta D."/>
            <person name="Garbus I."/>
            <person name="Selva J.P."/>
            <person name="Gallo C.A."/>
            <person name="Diaz A."/>
            <person name="Albertini E."/>
            <person name="Caccamo M."/>
            <person name="Echenique V."/>
        </authorList>
    </citation>
    <scope>NUCLEOTIDE SEQUENCE [LARGE SCALE GENOMIC DNA]</scope>
    <source>
        <strain evidence="6">cv. Victoria</strain>
        <tissue evidence="5">Leaf</tissue>
    </source>
</reference>
<dbReference type="Pfam" id="PF03735">
    <property type="entry name" value="ENT"/>
    <property type="match status" value="1"/>
</dbReference>
<comment type="subcellular location">
    <subcellularLocation>
        <location evidence="1">Nucleus</location>
    </subcellularLocation>
</comment>
<dbReference type="PANTHER" id="PTHR33432">
    <property type="entry name" value="PROTEIN EMSY-LIKE 4"/>
    <property type="match status" value="1"/>
</dbReference>
<dbReference type="GO" id="GO:0050832">
    <property type="term" value="P:defense response to fungus"/>
    <property type="evidence" value="ECO:0007669"/>
    <property type="project" value="InterPro"/>
</dbReference>
<dbReference type="OrthoDB" id="1737049at2759"/>
<dbReference type="SUPFAM" id="SSF158639">
    <property type="entry name" value="ENT-like"/>
    <property type="match status" value="1"/>
</dbReference>
<sequence length="344" mass="38254">LPPCVKRDSPLLHSPTSEAPADGLAPRRAPLIPREPPPLSHLPHSPFFLPSAPAPDAQAAPPLGPAAVTQRPRHAAAALRNLMSASRRPCDGVSLSKIMNRSVVNREESQRRQRDFAVQGQDTVMGNRYSHRVTRLQEQGSASELNRRYNTLTTNNIIEDGGAAHSLVLANPEAHKMSQTSLELPMSQSRNVYQSNFSGSIYGGKLTNLERSQVRGTAYSFMATDDLPPPYTNSRSMKDGGCASGNEDFTIPVKRSAPKAILPESSNAMAPTDMEAQIHQHEREAYCSVLRAFQSQSDIMTWERESFITDLRKQLRISDRVHREVLKTLQDDDIMRNIRWDLKT</sequence>
<feature type="region of interest" description="Disordered" evidence="3">
    <location>
        <begin position="1"/>
        <end position="71"/>
    </location>
</feature>
<dbReference type="PROSITE" id="PS51138">
    <property type="entry name" value="ENT"/>
    <property type="match status" value="1"/>
</dbReference>
<evidence type="ECO:0000313" key="6">
    <source>
        <dbReference type="Proteomes" id="UP000324897"/>
    </source>
</evidence>
<evidence type="ECO:0000313" key="5">
    <source>
        <dbReference type="EMBL" id="TVU11101.1"/>
    </source>
</evidence>
<accession>A0A5J9TK99</accession>
<keyword evidence="6" id="KW-1185">Reference proteome</keyword>
<name>A0A5J9TK99_9POAL</name>
<dbReference type="Gramene" id="TVU11101">
    <property type="protein sequence ID" value="TVU11101"/>
    <property type="gene ID" value="EJB05_44664"/>
</dbReference>
<dbReference type="Proteomes" id="UP000324897">
    <property type="component" value="Chromosome 3"/>
</dbReference>
<dbReference type="AlphaFoldDB" id="A0A5J9TK99"/>
<dbReference type="EMBL" id="RWGY01000039">
    <property type="protein sequence ID" value="TVU11101.1"/>
    <property type="molecule type" value="Genomic_DNA"/>
</dbReference>
<evidence type="ECO:0000256" key="2">
    <source>
        <dbReference type="ARBA" id="ARBA00023242"/>
    </source>
</evidence>
<dbReference type="GO" id="GO:0005634">
    <property type="term" value="C:nucleus"/>
    <property type="evidence" value="ECO:0007669"/>
    <property type="project" value="UniProtKB-SubCell"/>
</dbReference>
<evidence type="ECO:0000256" key="1">
    <source>
        <dbReference type="ARBA" id="ARBA00004123"/>
    </source>
</evidence>
<dbReference type="SMART" id="SM01191">
    <property type="entry name" value="ENT"/>
    <property type="match status" value="1"/>
</dbReference>
<proteinExistence type="predicted"/>
<comment type="caution">
    <text evidence="5">The sequence shown here is derived from an EMBL/GenBank/DDBJ whole genome shotgun (WGS) entry which is preliminary data.</text>
</comment>
<evidence type="ECO:0000259" key="4">
    <source>
        <dbReference type="PROSITE" id="PS51138"/>
    </source>
</evidence>
<feature type="compositionally biased region" description="Basic and acidic residues" evidence="3">
    <location>
        <begin position="1"/>
        <end position="10"/>
    </location>
</feature>
<feature type="domain" description="ENT" evidence="4">
    <location>
        <begin position="274"/>
        <end position="344"/>
    </location>
</feature>
<dbReference type="InterPro" id="IPR036142">
    <property type="entry name" value="ENT_dom-like_sf"/>
</dbReference>
<dbReference type="InterPro" id="IPR005491">
    <property type="entry name" value="ENT_dom"/>
</dbReference>
<feature type="compositionally biased region" description="Low complexity" evidence="3">
    <location>
        <begin position="41"/>
        <end position="67"/>
    </location>
</feature>
<protein>
    <recommendedName>
        <fullName evidence="4">ENT domain-containing protein</fullName>
    </recommendedName>
</protein>
<evidence type="ECO:0000256" key="3">
    <source>
        <dbReference type="SAM" id="MobiDB-lite"/>
    </source>
</evidence>
<gene>
    <name evidence="5" type="ORF">EJB05_44664</name>
</gene>
<organism evidence="5 6">
    <name type="scientific">Eragrostis curvula</name>
    <name type="common">weeping love grass</name>
    <dbReference type="NCBI Taxonomy" id="38414"/>
    <lineage>
        <taxon>Eukaryota</taxon>
        <taxon>Viridiplantae</taxon>
        <taxon>Streptophyta</taxon>
        <taxon>Embryophyta</taxon>
        <taxon>Tracheophyta</taxon>
        <taxon>Spermatophyta</taxon>
        <taxon>Magnoliopsida</taxon>
        <taxon>Liliopsida</taxon>
        <taxon>Poales</taxon>
        <taxon>Poaceae</taxon>
        <taxon>PACMAD clade</taxon>
        <taxon>Chloridoideae</taxon>
        <taxon>Eragrostideae</taxon>
        <taxon>Eragrostidinae</taxon>
        <taxon>Eragrostis</taxon>
    </lineage>
</organism>
<feature type="non-terminal residue" evidence="5">
    <location>
        <position position="1"/>
    </location>
</feature>
<keyword evidence="2" id="KW-0539">Nucleus</keyword>
<dbReference type="Gene3D" id="1.10.1240.40">
    <property type="entry name" value="ENT domain"/>
    <property type="match status" value="1"/>
</dbReference>